<dbReference type="GO" id="GO:0004733">
    <property type="term" value="F:pyridoxamine phosphate oxidase activity"/>
    <property type="evidence" value="ECO:0007669"/>
    <property type="project" value="UniProtKB-EC"/>
</dbReference>
<dbReference type="PANTHER" id="PTHR39336:SF1">
    <property type="entry name" value="PYRIDOXAMINE PHOSPHATE OXIDASE FAMILY PROTEIN (AFU_ORTHOLOGUE AFUA_6G11440)"/>
    <property type="match status" value="1"/>
</dbReference>
<dbReference type="SUPFAM" id="SSF50475">
    <property type="entry name" value="FMN-binding split barrel"/>
    <property type="match status" value="1"/>
</dbReference>
<proteinExistence type="predicted"/>
<dbReference type="Gene3D" id="2.30.110.10">
    <property type="entry name" value="Electron Transport, Fmn-binding Protein, Chain A"/>
    <property type="match status" value="1"/>
</dbReference>
<dbReference type="EMBL" id="JBHTBS010000011">
    <property type="protein sequence ID" value="MFC7338952.1"/>
    <property type="molecule type" value="Genomic_DNA"/>
</dbReference>
<protein>
    <submittedName>
        <fullName evidence="2">Pyridoxamine 5'-phosphate oxidase family protein</fullName>
        <ecNumber evidence="2">1.-.-.-</ecNumber>
        <ecNumber evidence="2">1.4.3.5</ecNumber>
    </submittedName>
</protein>
<dbReference type="EC" id="1.-.-.-" evidence="2"/>
<evidence type="ECO:0000313" key="2">
    <source>
        <dbReference type="EMBL" id="MFC7338952.1"/>
    </source>
</evidence>
<dbReference type="Pfam" id="PF01243">
    <property type="entry name" value="PNPOx_N"/>
    <property type="match status" value="1"/>
</dbReference>
<dbReference type="RefSeq" id="WP_379714963.1">
    <property type="nucleotide sequence ID" value="NZ_JBHTBS010000011.1"/>
</dbReference>
<dbReference type="Proteomes" id="UP001596472">
    <property type="component" value="Unassembled WGS sequence"/>
</dbReference>
<sequence>MAKTYPEIDSKIRDWVAKQRIFFVSTAPLSGDGLVNCSPKGMDSFRILGPQTVAYFDLTGSGVETIAHLKENGRIVIMMCAFEGPPQIVRFHGKGRVLPKGTAEYDEMISNFEEYPGARAIIVIEVDRISDSCGYSVPFYDYKGERDTLLKWAKVKGDDGIAEYQSLKNRTSLDGLEGIVP</sequence>
<dbReference type="InterPro" id="IPR012349">
    <property type="entry name" value="Split_barrel_FMN-bd"/>
</dbReference>
<dbReference type="EC" id="1.4.3.5" evidence="2"/>
<comment type="caution">
    <text evidence="2">The sequence shown here is derived from an EMBL/GenBank/DDBJ whole genome shotgun (WGS) entry which is preliminary data.</text>
</comment>
<reference evidence="3" key="1">
    <citation type="journal article" date="2019" name="Int. J. Syst. Evol. Microbiol.">
        <title>The Global Catalogue of Microorganisms (GCM) 10K type strain sequencing project: providing services to taxonomists for standard genome sequencing and annotation.</title>
        <authorList>
            <consortium name="The Broad Institute Genomics Platform"/>
            <consortium name="The Broad Institute Genome Sequencing Center for Infectious Disease"/>
            <person name="Wu L."/>
            <person name="Ma J."/>
        </authorList>
    </citation>
    <scope>NUCLEOTIDE SEQUENCE [LARGE SCALE GENOMIC DNA]</scope>
    <source>
        <strain evidence="3">CGMCC 4.1467</strain>
    </source>
</reference>
<dbReference type="PANTHER" id="PTHR39336">
    <property type="entry name" value="PYRIDOXAMINE PHOSPHATE OXIDASE FAMILY PROTEIN (AFU_ORTHOLOGUE AFUA_6G11440)"/>
    <property type="match status" value="1"/>
</dbReference>
<evidence type="ECO:0000259" key="1">
    <source>
        <dbReference type="Pfam" id="PF01243"/>
    </source>
</evidence>
<name>A0ABW2L966_9BACT</name>
<gene>
    <name evidence="2" type="ORF">ACFQY0_17275</name>
</gene>
<keyword evidence="2" id="KW-0560">Oxidoreductase</keyword>
<keyword evidence="3" id="KW-1185">Reference proteome</keyword>
<accession>A0ABW2L966</accession>
<feature type="domain" description="Pyridoxamine 5'-phosphate oxidase N-terminal" evidence="1">
    <location>
        <begin position="9"/>
        <end position="132"/>
    </location>
</feature>
<organism evidence="2 3">
    <name type="scientific">Haloferula chungangensis</name>
    <dbReference type="NCBI Taxonomy" id="1048331"/>
    <lineage>
        <taxon>Bacteria</taxon>
        <taxon>Pseudomonadati</taxon>
        <taxon>Verrucomicrobiota</taxon>
        <taxon>Verrucomicrobiia</taxon>
        <taxon>Verrucomicrobiales</taxon>
        <taxon>Verrucomicrobiaceae</taxon>
        <taxon>Haloferula</taxon>
    </lineage>
</organism>
<evidence type="ECO:0000313" key="3">
    <source>
        <dbReference type="Proteomes" id="UP001596472"/>
    </source>
</evidence>
<dbReference type="InterPro" id="IPR011576">
    <property type="entry name" value="Pyridox_Oxase_N"/>
</dbReference>